<feature type="compositionally biased region" description="Low complexity" evidence="1">
    <location>
        <begin position="617"/>
        <end position="626"/>
    </location>
</feature>
<dbReference type="Proteomes" id="UP000271426">
    <property type="component" value="Chromosome"/>
</dbReference>
<dbReference type="OrthoDB" id="4424311at2"/>
<dbReference type="EMBL" id="CP033898">
    <property type="protein sequence ID" value="AZA08409.1"/>
    <property type="molecule type" value="Genomic_DNA"/>
</dbReference>
<sequence precursor="true">MNFSALRTPMRLRMLATLGVLALLVALFLPGPGLNLINLVDESTNGSTHKPGTGEAFTVLPEDQHFFDAQGSDTGQLHPCAGRDLLYHSHIDAGYVTRNDQGNLDVMAVNNTKVIAQDSACMRLGPDNHNGVEVSRFVVPNDPALSFLGAPGSIVWRAPFENYGNRWLPIWAGLGAFDPHHEWKVPTDFVANSVQLDLVEFEGPGDMNIYNYLPQWDRATRIIGSQDLRSTSLGVGGHGHMNWTFSQPGVYKLAWQAQGRHYDGSVERSAPVTQYWLVGEDSHVGLLPGTTQGIGNYGKRAETIRQEMGLSEPTGEPAKVVLSEQAPKLESEEVKAMVEREYFETDPPIGSGDVVVDVGYTGKELLKDPEVTLKTHVDGKTLENAVVIEVPDSATKCIAPNDPYLSNFARAAGSRLVWMTGTPGGPTPSYAFDTSDLDLAQLSEQQVIVEPGVNTPRGGVYAMGAGDGDRFASIATNANSTSTPLQLLGAQRHNVQYMMSRPGVYTEDGSVRVFHKTDPRYEFYSPIFLVGNQVINQWRQRAGVKERLPETQPSCEAAPQLSGWDPYAPELVDAPEDPPTQPDETTAPETSEAPVVEETEQPSEEVEEVEEVEEPTETTSTPEPEVPALHRIRSGHLDMALGTIDGNALAYLKDESDPANPVRRESGTFFIVVPQRAWHDDASALELDDFADGAFVLPEVQDRRMPWPGISNEAFDFQAVHPDYPTTDFSIASVLSAPQGGRLVLSASEDMKVKRQLDSADPSASIALPAFTHAHKAFWFNKPGTYEVRFAYSWVNKQGQTEQAFLDTTFEVGNLPKEEEVVEETTEPTATQKPVPPQPTSEKPQTPKQPQTSPAQPQATQPQTTKPQAAQPQTTKQPQTPKQPQAAQPQAAPPKAVPPRPAAVPKAGSTPAPPKAAAMPRPAPPLPANAPLAQGPKPPLSRQAAQEGSLEVWRGVLLGVGGFSLLLALVVYLYSRRSKTD</sequence>
<feature type="compositionally biased region" description="Low complexity" evidence="1">
    <location>
        <begin position="582"/>
        <end position="594"/>
    </location>
</feature>
<accession>A0A3G6IS27</accession>
<protein>
    <recommendedName>
        <fullName evidence="5">ABC transporter-associated repeat protein</fullName>
    </recommendedName>
</protein>
<organism evidence="3 4">
    <name type="scientific">Corynebacterium pseudopelargi</name>
    <dbReference type="NCBI Taxonomy" id="2080757"/>
    <lineage>
        <taxon>Bacteria</taxon>
        <taxon>Bacillati</taxon>
        <taxon>Actinomycetota</taxon>
        <taxon>Actinomycetes</taxon>
        <taxon>Mycobacteriales</taxon>
        <taxon>Corynebacteriaceae</taxon>
        <taxon>Corynebacterium</taxon>
    </lineage>
</organism>
<feature type="region of interest" description="Disordered" evidence="1">
    <location>
        <begin position="546"/>
        <end position="626"/>
    </location>
</feature>
<dbReference type="KEGG" id="cpso:CPPEL_01310"/>
<keyword evidence="2" id="KW-1133">Transmembrane helix</keyword>
<feature type="transmembrane region" description="Helical" evidence="2">
    <location>
        <begin position="952"/>
        <end position="974"/>
    </location>
</feature>
<keyword evidence="4" id="KW-1185">Reference proteome</keyword>
<evidence type="ECO:0000313" key="4">
    <source>
        <dbReference type="Proteomes" id="UP000271426"/>
    </source>
</evidence>
<feature type="compositionally biased region" description="Low complexity" evidence="1">
    <location>
        <begin position="840"/>
        <end position="890"/>
    </location>
</feature>
<feature type="compositionally biased region" description="Pro residues" evidence="1">
    <location>
        <begin position="891"/>
        <end position="902"/>
    </location>
</feature>
<evidence type="ECO:0008006" key="5">
    <source>
        <dbReference type="Google" id="ProtNLM"/>
    </source>
</evidence>
<proteinExistence type="predicted"/>
<name>A0A3G6IS27_9CORY</name>
<dbReference type="NCBIfam" id="TIGR03769">
    <property type="entry name" value="P_ac_wall_RPT"/>
    <property type="match status" value="1"/>
</dbReference>
<evidence type="ECO:0000256" key="1">
    <source>
        <dbReference type="SAM" id="MobiDB-lite"/>
    </source>
</evidence>
<dbReference type="AlphaFoldDB" id="A0A3G6IS27"/>
<gene>
    <name evidence="3" type="ORF">CPPEL_01310</name>
</gene>
<keyword evidence="2" id="KW-0472">Membrane</keyword>
<dbReference type="NCBIfam" id="NF038134">
    <property type="entry name" value="choice_anch_M"/>
    <property type="match status" value="2"/>
</dbReference>
<dbReference type="RefSeq" id="WP_123959412.1">
    <property type="nucleotide sequence ID" value="NZ_CP033898.1"/>
</dbReference>
<feature type="compositionally biased region" description="Acidic residues" evidence="1">
    <location>
        <begin position="595"/>
        <end position="616"/>
    </location>
</feature>
<evidence type="ECO:0000256" key="2">
    <source>
        <dbReference type="SAM" id="Phobius"/>
    </source>
</evidence>
<evidence type="ECO:0000313" key="3">
    <source>
        <dbReference type="EMBL" id="AZA08409.1"/>
    </source>
</evidence>
<keyword evidence="2" id="KW-0812">Transmembrane</keyword>
<reference evidence="3 4" key="1">
    <citation type="submission" date="2018-11" db="EMBL/GenBank/DDBJ databases">
        <authorList>
            <person name="Kleinhagauer T."/>
            <person name="Glaeser S.P."/>
            <person name="Spergser J."/>
            <person name="Ruckert C."/>
            <person name="Kaempfer P."/>
            <person name="Busse H.-J."/>
        </authorList>
    </citation>
    <scope>NUCLEOTIDE SEQUENCE [LARGE SCALE GENOMIC DNA]</scope>
    <source>
        <strain evidence="3 4">812CH</strain>
    </source>
</reference>
<dbReference type="InterPro" id="IPR022435">
    <property type="entry name" value="Surface-anchored_actinobac"/>
</dbReference>
<feature type="region of interest" description="Disordered" evidence="1">
    <location>
        <begin position="818"/>
        <end position="947"/>
    </location>
</feature>